<dbReference type="GO" id="GO:0017056">
    <property type="term" value="F:structural constituent of nuclear pore"/>
    <property type="evidence" value="ECO:0007669"/>
    <property type="project" value="TreeGrafter"/>
</dbReference>
<feature type="region of interest" description="Disordered" evidence="5">
    <location>
        <begin position="1488"/>
        <end position="1536"/>
    </location>
</feature>
<feature type="coiled-coil region" evidence="4">
    <location>
        <begin position="300"/>
        <end position="334"/>
    </location>
</feature>
<feature type="domain" description="NUA/TPR/MLP1-2-like" evidence="6">
    <location>
        <begin position="438"/>
        <end position="530"/>
    </location>
</feature>
<feature type="region of interest" description="Disordered" evidence="5">
    <location>
        <begin position="1770"/>
        <end position="1803"/>
    </location>
</feature>
<dbReference type="InterPro" id="IPR057974">
    <property type="entry name" value="NUA/TPR/MLP1-2-like_dom"/>
</dbReference>
<dbReference type="SUPFAM" id="SSF57997">
    <property type="entry name" value="Tropomyosin"/>
    <property type="match status" value="1"/>
</dbReference>
<keyword evidence="8" id="KW-1185">Reference proteome</keyword>
<feature type="region of interest" description="Disordered" evidence="5">
    <location>
        <begin position="1581"/>
        <end position="1604"/>
    </location>
</feature>
<feature type="compositionally biased region" description="Low complexity" evidence="5">
    <location>
        <begin position="1838"/>
        <end position="1859"/>
    </location>
</feature>
<dbReference type="EnsemblMetazoa" id="XM_022795540">
    <property type="protein sequence ID" value="XP_022651275"/>
    <property type="gene ID" value="LOC111246248"/>
</dbReference>
<feature type="coiled-coil region" evidence="4">
    <location>
        <begin position="40"/>
        <end position="137"/>
    </location>
</feature>
<evidence type="ECO:0000256" key="4">
    <source>
        <dbReference type="SAM" id="Coils"/>
    </source>
</evidence>
<sequence>MENLFGNDLWGQVPVGLRPQLEEAWKQHVLEKEAIQSRLKFQSEQELEEATAARAAAELQLETLQTRFTQSENELTSARQQLHSLQTQTVKMESEHSLSLEELKSLRSIKEKLDQQIKTMEEELQKVTQDAEDSKGKLKDAIIRTQEYETTIASFKHKNTSLEQGQQALEKRVYALNEDLDAANSSALKARNNSAREIATLQGEKEELNGRLDAVNAELERTKTELSLVRTNLQSAITEKERAEANFVTMETQWEAELSAEKRLTEAYKIGEEKYKSKINQLLDTAIDIQKENSDFAQQNEEIQIKLAGLQADLKQREVEIESLKTQLAETRELVTTPTGAGGFDSSGGACQEEARHPLVALQERNAVDSRIAALQKDNQMLNHTVRQLTKEMEAVTENIVHHDTVYKRMMADRDKLERQLGVLNDERDRLMEERDTAVRESTKLRFSAQRLEKHNGDLSRQVQVLLAQIENRRDTSVRDIRCSEGLEATVADVVSGRLVTFTSITELQEKNSQLLRAVRELESIIEERETDEKRSLELEALVSDLKREVEQLMAEKDCQAEIVSALKTGSTQNLLARSGSTGSGKKQQSSGAGGATPEELEDASSYEREKRQARLETERLAKEVERIRSESTARTTSLESKIEALQSSNCAVKIELAGSKAKLESEILRGRQLEGQLKTAQVEVQSLRDRNVSLASNIASYERNVRQLEEELSERSQRLQQKESQLFEALADLKIQRENYRNLSAQSDIREASSLRQTEVILEFQEMKNKMGGMQDYLSKQLKEQIEAKDKLINEARKEIDNLKEKLLKAEADLANAKKSSASSAGLPASVVPTPTTSPGGLCCVSYKDQLTKYQVMTKSLEHQVSTEKDNSTRLEKMVKELSACLKDSQEAKATLCEQLSAEVAEAQARATRLQAEKETAEENAVQAEQRCKDLEILHKETESTLAEVRSALDTSTDRESLQRLETEIAETRSRLETELIAHGKAVEDLAAMRLRTEKAERAKEEAKQAAQATASRLEQEIFVVREEVSRLRSENSSLTERLEEHQKRYDGLLARLGPPDDSKRLTTASLGIAGPLSMEALQTSELSSVVDFLRSEGKLKVAELDKLRAENERLKTKCERTQELLRKAEADRASQETDTRVFLTAEKHAELVKKVELSQVYQESNRLLRQELDAARANSVAGPSQSSVTEETETLAKENEILKREVRSWQQRLQKATLQAGQAVLVKEIEEKAKRAEERAVQAENEGRQAKEDKTKAEEDAKKKDEIIEQLKRLGRKYKQQYTEKEKETGEKVKEIEEKQKELVTIKDTMATLQNELEAERARLEAQRHEQHLRENTIRSQFEGKWRRQDEEIKALRSQLAEAGSSNSSTAASGSGGDSNTASSGDSGMASLVSGNNSASSAPSASPPPAQTTSAPTLVVRPVPAQQPPTASIRPVVTAHRATTGLAVAQPVVPATRMVEPPRAEVHPIQEEVSSNVVVMTPIPTSGISPGPSTSTAGTYQPPPQASQGIKRTTSASTSLLPESDDGSGTPTEVKRVRTEAVLVLPQTNTESTAAGPSTSSYVLAGNDNRAAVVDDVEDAGGADVIGEEEDEGDDDTARTEAEDDELVLELANDDASSDATLPTAAVVVHQQPTQQMDLQVAGHGLQQRGSHAVVPQASSSVSVSGGTDDGIVPCTPTLVGGEDGGTSSFVFQPAAVAVTSAFPSPPPGDQVAAVEPVNGNEGADDSPSTDGAQQDAAGLEGARNVPSISSASTSTSQQNISVVVRGSVGTGTTGAGSGTTSSGEAELEETTPSTQLETGVSQRVEGQPLLPVPDQPPQPQNHHVLQGQRIRRIQAPAWQQQQQQMQQQQQPPQAMGGHPGGPGMALRGRGARRGGRPMVNRNIWRRQQ</sequence>
<evidence type="ECO:0000313" key="8">
    <source>
        <dbReference type="Proteomes" id="UP000594260"/>
    </source>
</evidence>
<evidence type="ECO:0000256" key="3">
    <source>
        <dbReference type="ARBA" id="ARBA00023242"/>
    </source>
</evidence>
<evidence type="ECO:0000256" key="1">
    <source>
        <dbReference type="ARBA" id="ARBA00004123"/>
    </source>
</evidence>
<feature type="compositionally biased region" description="Polar residues" evidence="5">
    <location>
        <begin position="1508"/>
        <end position="1533"/>
    </location>
</feature>
<name>A0A7M7M5Q5_VARDE</name>
<dbReference type="PANTHER" id="PTHR18898">
    <property type="entry name" value="NUCLEOPROTEIN TPR-RELATED"/>
    <property type="match status" value="1"/>
</dbReference>
<feature type="compositionally biased region" description="Basic and acidic residues" evidence="5">
    <location>
        <begin position="1324"/>
        <end position="1357"/>
    </location>
</feature>
<dbReference type="InParanoid" id="A0A7M7M5Q5"/>
<feature type="region of interest" description="Disordered" evidence="5">
    <location>
        <begin position="1704"/>
        <end position="1742"/>
    </location>
</feature>
<dbReference type="OMA" id="CERTQEL"/>
<evidence type="ECO:0000256" key="2">
    <source>
        <dbReference type="ARBA" id="ARBA00023054"/>
    </source>
</evidence>
<feature type="compositionally biased region" description="Basic and acidic residues" evidence="5">
    <location>
        <begin position="606"/>
        <end position="616"/>
    </location>
</feature>
<dbReference type="PANTHER" id="PTHR18898:SF2">
    <property type="entry name" value="NUCLEOPROTEIN TPR"/>
    <property type="match status" value="1"/>
</dbReference>
<feature type="coiled-coil region" evidence="4">
    <location>
        <begin position="780"/>
        <end position="821"/>
    </location>
</feature>
<organism evidence="7 8">
    <name type="scientific">Varroa destructor</name>
    <name type="common">Honeybee mite</name>
    <dbReference type="NCBI Taxonomy" id="109461"/>
    <lineage>
        <taxon>Eukaryota</taxon>
        <taxon>Metazoa</taxon>
        <taxon>Ecdysozoa</taxon>
        <taxon>Arthropoda</taxon>
        <taxon>Chelicerata</taxon>
        <taxon>Arachnida</taxon>
        <taxon>Acari</taxon>
        <taxon>Parasitiformes</taxon>
        <taxon>Mesostigmata</taxon>
        <taxon>Gamasina</taxon>
        <taxon>Dermanyssoidea</taxon>
        <taxon>Varroidae</taxon>
        <taxon>Varroa</taxon>
    </lineage>
</organism>
<feature type="coiled-coil region" evidence="4">
    <location>
        <begin position="898"/>
        <end position="1057"/>
    </location>
</feature>
<evidence type="ECO:0000256" key="5">
    <source>
        <dbReference type="SAM" id="MobiDB-lite"/>
    </source>
</evidence>
<feature type="coiled-coil region" evidence="4">
    <location>
        <begin position="191"/>
        <end position="253"/>
    </location>
</feature>
<accession>A0A7M7M5Q5</accession>
<feature type="compositionally biased region" description="Low complexity" evidence="5">
    <location>
        <begin position="579"/>
        <end position="591"/>
    </location>
</feature>
<dbReference type="GeneID" id="111246248"/>
<dbReference type="Gene3D" id="1.10.287.1490">
    <property type="match status" value="1"/>
</dbReference>
<reference evidence="7" key="1">
    <citation type="submission" date="2021-01" db="UniProtKB">
        <authorList>
            <consortium name="EnsemblMetazoa"/>
        </authorList>
    </citation>
    <scope>IDENTIFICATION</scope>
</reference>
<feature type="compositionally biased region" description="Low complexity" evidence="5">
    <location>
        <begin position="1365"/>
        <end position="1390"/>
    </location>
</feature>
<feature type="coiled-coil region" evidence="4">
    <location>
        <begin position="671"/>
        <end position="726"/>
    </location>
</feature>
<feature type="coiled-coil region" evidence="4">
    <location>
        <begin position="505"/>
        <end position="563"/>
    </location>
</feature>
<proteinExistence type="predicted"/>
<dbReference type="Proteomes" id="UP000594260">
    <property type="component" value="Unplaced"/>
</dbReference>
<feature type="region of interest" description="Disordered" evidence="5">
    <location>
        <begin position="575"/>
        <end position="616"/>
    </location>
</feature>
<evidence type="ECO:0000313" key="7">
    <source>
        <dbReference type="EnsemblMetazoa" id="XP_022651275"/>
    </source>
</evidence>
<evidence type="ECO:0000259" key="6">
    <source>
        <dbReference type="Pfam" id="PF25785"/>
    </source>
</evidence>
<dbReference type="GO" id="GO:0006406">
    <property type="term" value="P:mRNA export from nucleus"/>
    <property type="evidence" value="ECO:0007669"/>
    <property type="project" value="TreeGrafter"/>
</dbReference>
<dbReference type="FunCoup" id="A0A7M7M5Q5">
    <property type="interactions" value="2234"/>
</dbReference>
<feature type="region of interest" description="Disordered" evidence="5">
    <location>
        <begin position="1838"/>
        <end position="1891"/>
    </location>
</feature>
<dbReference type="RefSeq" id="XP_022651275.1">
    <property type="nucleotide sequence ID" value="XM_022795540.1"/>
</dbReference>
<protein>
    <recommendedName>
        <fullName evidence="6">NUA/TPR/MLP1-2-like domain-containing protein</fullName>
    </recommendedName>
</protein>
<dbReference type="GO" id="GO:0005643">
    <property type="term" value="C:nuclear pore"/>
    <property type="evidence" value="ECO:0007669"/>
    <property type="project" value="TreeGrafter"/>
</dbReference>
<dbReference type="Pfam" id="PF25785">
    <property type="entry name" value="TPR"/>
    <property type="match status" value="1"/>
</dbReference>
<feature type="coiled-coil region" evidence="4">
    <location>
        <begin position="372"/>
        <end position="469"/>
    </location>
</feature>
<keyword evidence="2 4" id="KW-0175">Coiled coil</keyword>
<comment type="subcellular location">
    <subcellularLocation>
        <location evidence="1">Nucleus</location>
    </subcellularLocation>
</comment>
<dbReference type="KEGG" id="vde:111246248"/>
<feature type="region of interest" description="Disordered" evidence="5">
    <location>
        <begin position="1324"/>
        <end position="1417"/>
    </location>
</feature>
<keyword evidence="3" id="KW-0539">Nucleus</keyword>
<feature type="compositionally biased region" description="Gly residues" evidence="5">
    <location>
        <begin position="1771"/>
        <end position="1780"/>
    </location>
</feature>
<feature type="region of interest" description="Disordered" evidence="5">
    <location>
        <begin position="1239"/>
        <end position="1264"/>
    </location>
</feature>
<dbReference type="OrthoDB" id="6516990at2759"/>
<feature type="compositionally biased region" description="Acidic residues" evidence="5">
    <location>
        <begin position="1581"/>
        <end position="1597"/>
    </location>
</feature>
<feature type="compositionally biased region" description="Low complexity" evidence="5">
    <location>
        <begin position="1488"/>
        <end position="1498"/>
    </location>
</feature>